<dbReference type="SUPFAM" id="SSF63712">
    <property type="entry name" value="Nicotinic receptor ligand binding domain-like"/>
    <property type="match status" value="1"/>
</dbReference>
<feature type="domain" description="Neurotransmitter-gated ion-channel ligand-binding" evidence="20">
    <location>
        <begin position="54"/>
        <end position="129"/>
    </location>
</feature>
<evidence type="ECO:0000256" key="10">
    <source>
        <dbReference type="ARBA" id="ARBA00023257"/>
    </source>
</evidence>
<dbReference type="Gene3D" id="1.20.58.390">
    <property type="entry name" value="Neurotransmitter-gated ion-channel transmembrane domain"/>
    <property type="match status" value="1"/>
</dbReference>
<evidence type="ECO:0000256" key="6">
    <source>
        <dbReference type="ARBA" id="ARBA00023018"/>
    </source>
</evidence>
<keyword evidence="8 18" id="KW-0472">Membrane</keyword>
<evidence type="ECO:0000256" key="13">
    <source>
        <dbReference type="ARBA" id="ARBA00034104"/>
    </source>
</evidence>
<evidence type="ECO:0000313" key="23">
    <source>
        <dbReference type="Proteomes" id="UP001187315"/>
    </source>
</evidence>
<keyword evidence="3 18" id="KW-0812">Transmembrane</keyword>
<feature type="transmembrane region" description="Helical" evidence="18">
    <location>
        <begin position="414"/>
        <end position="435"/>
    </location>
</feature>
<dbReference type="InterPro" id="IPR036734">
    <property type="entry name" value="Neur_chan_lig-bd_sf"/>
</dbReference>
<evidence type="ECO:0000256" key="17">
    <source>
        <dbReference type="ARBA" id="ARBA00037540"/>
    </source>
</evidence>
<comment type="function">
    <text evidence="17">Forms serotonin (5-hydroxytryptamine/5-HT3)-activated cation-selective channel complexes, which when activated cause fast, depolarizing responses in neurons.</text>
</comment>
<evidence type="ECO:0000256" key="12">
    <source>
        <dbReference type="ARBA" id="ARBA00023303"/>
    </source>
</evidence>
<keyword evidence="2" id="KW-1003">Cell membrane</keyword>
<evidence type="ECO:0000256" key="7">
    <source>
        <dbReference type="ARBA" id="ARBA00023065"/>
    </source>
</evidence>
<evidence type="ECO:0000256" key="3">
    <source>
        <dbReference type="ARBA" id="ARBA00022692"/>
    </source>
</evidence>
<comment type="catalytic activity">
    <reaction evidence="14">
        <text>K(+)(in) = K(+)(out)</text>
        <dbReference type="Rhea" id="RHEA:29463"/>
        <dbReference type="ChEBI" id="CHEBI:29103"/>
    </reaction>
</comment>
<proteinExistence type="predicted"/>
<dbReference type="GO" id="GO:0005230">
    <property type="term" value="F:extracellular ligand-gated monoatomic ion channel activity"/>
    <property type="evidence" value="ECO:0007669"/>
    <property type="project" value="InterPro"/>
</dbReference>
<evidence type="ECO:0000256" key="11">
    <source>
        <dbReference type="ARBA" id="ARBA00023286"/>
    </source>
</evidence>
<evidence type="ECO:0000259" key="20">
    <source>
        <dbReference type="Pfam" id="PF02931"/>
    </source>
</evidence>
<dbReference type="InterPro" id="IPR049944">
    <property type="entry name" value="LGIC_TM_5-HT3"/>
</dbReference>
<keyword evidence="4 19" id="KW-0732">Signal</keyword>
<evidence type="ECO:0000259" key="21">
    <source>
        <dbReference type="Pfam" id="PF02932"/>
    </source>
</evidence>
<dbReference type="InterPro" id="IPR038050">
    <property type="entry name" value="Neuro_actylchol_rec"/>
</dbReference>
<sequence length="437" mass="49509">MAQQRGSTLFRRWLFVLLINSQVPSVGCQKTSNVPSINCTNNNNNTQSLYAEINTVLWSKKMRPVTHPSEVLTVKLGLSVAGILGVDEKKQVTTAFIIITMDWMVPFLSWNKAECGFENISYPASELWLLSIQILNYTGQVHLVQLKRVVASCQMDIYKFPFDLMSKSATFIFDSSVHSDSGWRFVNITDLVSATTFTSKRTFSAVKYGIFLKREAILYVLNLLVPSCFLSLLDLFSFFLSSQNVDRSAFKMTLILGYTVFLLITNDLLPDSSSHTALINVFFSLSLALMVASLLESMFIVNLSNNSKHYPKVPRWLRVLVLDFLAHLLFMSPKLPAAPVTVTFNPHAKVRLDMSGEATIPAEAEERAKMEGAAVVDELKKVARDVLAIRLRLEEHLSPKENEWKLIADVIDRLLFRFYLLFVIVTYITILAMWLKH</sequence>
<keyword evidence="23" id="KW-1185">Reference proteome</keyword>
<dbReference type="InterPro" id="IPR036719">
    <property type="entry name" value="Neuro-gated_channel_TM_sf"/>
</dbReference>
<dbReference type="InterPro" id="IPR006201">
    <property type="entry name" value="Neur_channel"/>
</dbReference>
<comment type="caution">
    <text evidence="22">The sequence shown here is derived from an EMBL/GenBank/DDBJ whole genome shotgun (WGS) entry which is preliminary data.</text>
</comment>
<feature type="chain" id="PRO_5041654594" description="5-hydroxytryptamine receptor 3A-like" evidence="19">
    <location>
        <begin position="29"/>
        <end position="437"/>
    </location>
</feature>
<keyword evidence="12" id="KW-0407">Ion channel</keyword>
<evidence type="ECO:0000313" key="22">
    <source>
        <dbReference type="EMBL" id="KAK2818109.1"/>
    </source>
</evidence>
<evidence type="ECO:0000256" key="14">
    <source>
        <dbReference type="ARBA" id="ARBA00034430"/>
    </source>
</evidence>
<dbReference type="PANTHER" id="PTHR18945">
    <property type="entry name" value="NEUROTRANSMITTER GATED ION CHANNEL"/>
    <property type="match status" value="1"/>
</dbReference>
<keyword evidence="7" id="KW-0406">Ion transport</keyword>
<dbReference type="InterPro" id="IPR006202">
    <property type="entry name" value="Neur_chan_lig-bd"/>
</dbReference>
<keyword evidence="9" id="KW-0675">Receptor</keyword>
<dbReference type="SUPFAM" id="SSF90112">
    <property type="entry name" value="Neurotransmitter-gated ion-channel transmembrane pore"/>
    <property type="match status" value="1"/>
</dbReference>
<dbReference type="CDD" id="cd19063">
    <property type="entry name" value="LGIC_TM_5-HT3"/>
    <property type="match status" value="1"/>
</dbReference>
<comment type="catalytic activity">
    <reaction evidence="16">
        <text>Ca(2+)(in) = Ca(2+)(out)</text>
        <dbReference type="Rhea" id="RHEA:29671"/>
        <dbReference type="ChEBI" id="CHEBI:29108"/>
    </reaction>
</comment>
<keyword evidence="10" id="KW-0628">Postsynaptic cell membrane</keyword>
<dbReference type="EMBL" id="JAVHJS010000024">
    <property type="protein sequence ID" value="KAK2818109.1"/>
    <property type="molecule type" value="Genomic_DNA"/>
</dbReference>
<accession>A0AA88LMJ9</accession>
<evidence type="ECO:0000256" key="9">
    <source>
        <dbReference type="ARBA" id="ARBA00023170"/>
    </source>
</evidence>
<evidence type="ECO:0000256" key="1">
    <source>
        <dbReference type="ARBA" id="ARBA00022448"/>
    </source>
</evidence>
<feature type="transmembrane region" description="Helical" evidence="18">
    <location>
        <begin position="252"/>
        <end position="269"/>
    </location>
</feature>
<feature type="signal peptide" evidence="19">
    <location>
        <begin position="1"/>
        <end position="28"/>
    </location>
</feature>
<dbReference type="Pfam" id="PF02931">
    <property type="entry name" value="Neur_chan_LBD"/>
    <property type="match status" value="1"/>
</dbReference>
<evidence type="ECO:0000256" key="5">
    <source>
        <dbReference type="ARBA" id="ARBA00022989"/>
    </source>
</evidence>
<comment type="catalytic activity">
    <reaction evidence="15">
        <text>Na(+)(in) = Na(+)(out)</text>
        <dbReference type="Rhea" id="RHEA:34963"/>
        <dbReference type="ChEBI" id="CHEBI:29101"/>
    </reaction>
</comment>
<comment type="subcellular location">
    <subcellularLocation>
        <location evidence="13">Postsynaptic cell membrane</location>
        <topology evidence="13">Multi-pass membrane protein</topology>
    </subcellularLocation>
</comment>
<name>A0AA88LMJ9_TACVA</name>
<evidence type="ECO:0000256" key="8">
    <source>
        <dbReference type="ARBA" id="ARBA00023136"/>
    </source>
</evidence>
<feature type="transmembrane region" description="Helical" evidence="18">
    <location>
        <begin position="281"/>
        <end position="303"/>
    </location>
</feature>
<gene>
    <name evidence="22" type="ORF">Q7C36_022042</name>
</gene>
<dbReference type="AlphaFoldDB" id="A0AA88LMJ9"/>
<feature type="transmembrane region" description="Helical" evidence="18">
    <location>
        <begin position="216"/>
        <end position="240"/>
    </location>
</feature>
<dbReference type="Gene3D" id="2.70.170.10">
    <property type="entry name" value="Neurotransmitter-gated ion-channel ligand-binding domain"/>
    <property type="match status" value="2"/>
</dbReference>
<dbReference type="InterPro" id="IPR006029">
    <property type="entry name" value="Neurotrans-gated_channel_TM"/>
</dbReference>
<dbReference type="GO" id="GO:0045211">
    <property type="term" value="C:postsynaptic membrane"/>
    <property type="evidence" value="ECO:0007669"/>
    <property type="project" value="UniProtKB-SubCell"/>
</dbReference>
<evidence type="ECO:0000256" key="15">
    <source>
        <dbReference type="ARBA" id="ARBA00036239"/>
    </source>
</evidence>
<evidence type="ECO:0000256" key="19">
    <source>
        <dbReference type="SAM" id="SignalP"/>
    </source>
</evidence>
<evidence type="ECO:0000256" key="16">
    <source>
        <dbReference type="ARBA" id="ARBA00036634"/>
    </source>
</evidence>
<feature type="domain" description="Neurotransmitter-gated ion-channel transmembrane" evidence="21">
    <location>
        <begin position="223"/>
        <end position="426"/>
    </location>
</feature>
<dbReference type="Pfam" id="PF02932">
    <property type="entry name" value="Neur_chan_memb"/>
    <property type="match status" value="1"/>
</dbReference>
<evidence type="ECO:0000256" key="4">
    <source>
        <dbReference type="ARBA" id="ARBA00022729"/>
    </source>
</evidence>
<protein>
    <recommendedName>
        <fullName evidence="24">5-hydroxytryptamine receptor 3A-like</fullName>
    </recommendedName>
</protein>
<organism evidence="22 23">
    <name type="scientific">Tachysurus vachellii</name>
    <name type="common">Darkbarbel catfish</name>
    <name type="synonym">Pelteobagrus vachellii</name>
    <dbReference type="NCBI Taxonomy" id="175792"/>
    <lineage>
        <taxon>Eukaryota</taxon>
        <taxon>Metazoa</taxon>
        <taxon>Chordata</taxon>
        <taxon>Craniata</taxon>
        <taxon>Vertebrata</taxon>
        <taxon>Euteleostomi</taxon>
        <taxon>Actinopterygii</taxon>
        <taxon>Neopterygii</taxon>
        <taxon>Teleostei</taxon>
        <taxon>Ostariophysi</taxon>
        <taxon>Siluriformes</taxon>
        <taxon>Bagridae</taxon>
        <taxon>Tachysurus</taxon>
    </lineage>
</organism>
<evidence type="ECO:0000256" key="18">
    <source>
        <dbReference type="SAM" id="Phobius"/>
    </source>
</evidence>
<keyword evidence="6" id="KW-0770">Synapse</keyword>
<dbReference type="GO" id="GO:0004888">
    <property type="term" value="F:transmembrane signaling receptor activity"/>
    <property type="evidence" value="ECO:0007669"/>
    <property type="project" value="InterPro"/>
</dbReference>
<dbReference type="Proteomes" id="UP001187315">
    <property type="component" value="Unassembled WGS sequence"/>
</dbReference>
<evidence type="ECO:0000256" key="2">
    <source>
        <dbReference type="ARBA" id="ARBA00022475"/>
    </source>
</evidence>
<reference evidence="22" key="1">
    <citation type="submission" date="2023-08" db="EMBL/GenBank/DDBJ databases">
        <title>Pelteobagrus vachellii genome.</title>
        <authorList>
            <person name="Liu H."/>
        </authorList>
    </citation>
    <scope>NUCLEOTIDE SEQUENCE</scope>
    <source>
        <strain evidence="22">PRFRI_2022a</strain>
        <tissue evidence="22">Muscle</tissue>
    </source>
</reference>
<keyword evidence="5 18" id="KW-1133">Transmembrane helix</keyword>
<keyword evidence="1" id="KW-0813">Transport</keyword>
<keyword evidence="11" id="KW-1071">Ligand-gated ion channel</keyword>
<evidence type="ECO:0008006" key="24">
    <source>
        <dbReference type="Google" id="ProtNLM"/>
    </source>
</evidence>